<evidence type="ECO:0000313" key="12">
    <source>
        <dbReference type="EMBL" id="HEX71438.1"/>
    </source>
</evidence>
<evidence type="ECO:0000256" key="2">
    <source>
        <dbReference type="ARBA" id="ARBA00007870"/>
    </source>
</evidence>
<dbReference type="EC" id="1.1.1.169" evidence="3"/>
<protein>
    <recommendedName>
        <fullName evidence="4">2-dehydropantoate 2-reductase</fullName>
        <ecNumber evidence="3">1.1.1.169</ecNumber>
    </recommendedName>
    <alternativeName>
        <fullName evidence="7">Ketopantoate reductase</fullName>
    </alternativeName>
</protein>
<dbReference type="GO" id="GO:0005737">
    <property type="term" value="C:cytoplasm"/>
    <property type="evidence" value="ECO:0007669"/>
    <property type="project" value="TreeGrafter"/>
</dbReference>
<dbReference type="Pfam" id="PF08546">
    <property type="entry name" value="ApbA_C"/>
    <property type="match status" value="1"/>
</dbReference>
<dbReference type="InterPro" id="IPR013752">
    <property type="entry name" value="KPA_reductase"/>
</dbReference>
<keyword evidence="5" id="KW-0521">NADP</keyword>
<feature type="domain" description="Ketopantoate reductase C-terminal" evidence="11">
    <location>
        <begin position="345"/>
        <end position="488"/>
    </location>
</feature>
<dbReference type="GO" id="GO:0008677">
    <property type="term" value="F:2-dehydropantoate 2-reductase activity"/>
    <property type="evidence" value="ECO:0007669"/>
    <property type="project" value="UniProtKB-EC"/>
</dbReference>
<evidence type="ECO:0000256" key="7">
    <source>
        <dbReference type="ARBA" id="ARBA00032024"/>
    </source>
</evidence>
<comment type="caution">
    <text evidence="12">The sequence shown here is derived from an EMBL/GenBank/DDBJ whole genome shotgun (WGS) entry which is preliminary data.</text>
</comment>
<dbReference type="Gene3D" id="3.40.50.720">
    <property type="entry name" value="NAD(P)-binding Rossmann-like Domain"/>
    <property type="match status" value="1"/>
</dbReference>
<evidence type="ECO:0000256" key="1">
    <source>
        <dbReference type="ARBA" id="ARBA00004994"/>
    </source>
</evidence>
<evidence type="ECO:0000256" key="4">
    <source>
        <dbReference type="ARBA" id="ARBA00019465"/>
    </source>
</evidence>
<feature type="compositionally biased region" description="Basic and acidic residues" evidence="9">
    <location>
        <begin position="155"/>
        <end position="167"/>
    </location>
</feature>
<evidence type="ECO:0000259" key="11">
    <source>
        <dbReference type="Pfam" id="PF08546"/>
    </source>
</evidence>
<organism evidence="12">
    <name type="scientific">Thermorudis sp</name>
    <dbReference type="NCBI Taxonomy" id="1969470"/>
    <lineage>
        <taxon>Bacteria</taxon>
        <taxon>Pseudomonadati</taxon>
        <taxon>Thermomicrobiota</taxon>
        <taxon>Thermomicrobia</taxon>
        <taxon>Thermomicrobia incertae sedis</taxon>
        <taxon>Thermorudis</taxon>
    </lineage>
</organism>
<evidence type="ECO:0000256" key="3">
    <source>
        <dbReference type="ARBA" id="ARBA00013014"/>
    </source>
</evidence>
<name>A0A7C3AA15_9BACT</name>
<dbReference type="SUPFAM" id="SSF48179">
    <property type="entry name" value="6-phosphogluconate dehydrogenase C-terminal domain-like"/>
    <property type="match status" value="1"/>
</dbReference>
<dbReference type="InterPro" id="IPR008927">
    <property type="entry name" value="6-PGluconate_DH-like_C_sf"/>
</dbReference>
<proteinExistence type="inferred from homology"/>
<dbReference type="EMBL" id="DSID01000711">
    <property type="protein sequence ID" value="HEX71438.1"/>
    <property type="molecule type" value="Genomic_DNA"/>
</dbReference>
<feature type="region of interest" description="Disordered" evidence="9">
    <location>
        <begin position="1"/>
        <end position="167"/>
    </location>
</feature>
<dbReference type="Pfam" id="PF02558">
    <property type="entry name" value="ApbA"/>
    <property type="match status" value="1"/>
</dbReference>
<evidence type="ECO:0000256" key="8">
    <source>
        <dbReference type="ARBA" id="ARBA00048793"/>
    </source>
</evidence>
<feature type="compositionally biased region" description="Basic and acidic residues" evidence="9">
    <location>
        <begin position="62"/>
        <end position="73"/>
    </location>
</feature>
<evidence type="ECO:0000259" key="10">
    <source>
        <dbReference type="Pfam" id="PF02558"/>
    </source>
</evidence>
<evidence type="ECO:0000256" key="5">
    <source>
        <dbReference type="ARBA" id="ARBA00022857"/>
    </source>
</evidence>
<feature type="compositionally biased region" description="Low complexity" evidence="9">
    <location>
        <begin position="46"/>
        <end position="61"/>
    </location>
</feature>
<comment type="pathway">
    <text evidence="1">Cofactor biosynthesis; (R)-pantothenate biosynthesis; (R)-pantoate from 3-methyl-2-oxobutanoate: step 2/2.</text>
</comment>
<evidence type="ECO:0000256" key="6">
    <source>
        <dbReference type="ARBA" id="ARBA00023002"/>
    </source>
</evidence>
<dbReference type="PANTHER" id="PTHR21708:SF26">
    <property type="entry name" value="2-DEHYDROPANTOATE 2-REDUCTASE"/>
    <property type="match status" value="1"/>
</dbReference>
<dbReference type="Gene3D" id="1.10.1040.10">
    <property type="entry name" value="N-(1-d-carboxylethyl)-l-norvaline Dehydrogenase, domain 2"/>
    <property type="match status" value="1"/>
</dbReference>
<reference evidence="12" key="1">
    <citation type="journal article" date="2020" name="mSystems">
        <title>Genome- and Community-Level Interaction Insights into Carbon Utilization and Element Cycling Functions of Hydrothermarchaeota in Hydrothermal Sediment.</title>
        <authorList>
            <person name="Zhou Z."/>
            <person name="Liu Y."/>
            <person name="Xu W."/>
            <person name="Pan J."/>
            <person name="Luo Z.H."/>
            <person name="Li M."/>
        </authorList>
    </citation>
    <scope>NUCLEOTIDE SEQUENCE [LARGE SCALE GENOMIC DNA]</scope>
    <source>
        <strain evidence="12">SpSt-192</strain>
    </source>
</reference>
<dbReference type="AlphaFoldDB" id="A0A7C3AA15"/>
<feature type="compositionally biased region" description="Basic residues" evidence="9">
    <location>
        <begin position="74"/>
        <end position="89"/>
    </location>
</feature>
<keyword evidence="6" id="KW-0560">Oxidoreductase</keyword>
<dbReference type="InterPro" id="IPR003710">
    <property type="entry name" value="ApbA"/>
</dbReference>
<dbReference type="PANTHER" id="PTHR21708">
    <property type="entry name" value="PROBABLE 2-DEHYDROPANTOATE 2-REDUCTASE"/>
    <property type="match status" value="1"/>
</dbReference>
<gene>
    <name evidence="12" type="ORF">ENP13_09400</name>
</gene>
<dbReference type="NCBIfam" id="TIGR00745">
    <property type="entry name" value="apbA_panE"/>
    <property type="match status" value="1"/>
</dbReference>
<evidence type="ECO:0000256" key="9">
    <source>
        <dbReference type="SAM" id="MobiDB-lite"/>
    </source>
</evidence>
<dbReference type="SUPFAM" id="SSF51735">
    <property type="entry name" value="NAD(P)-binding Rossmann-fold domains"/>
    <property type="match status" value="1"/>
</dbReference>
<accession>A0A7C3AA15</accession>
<feature type="compositionally biased region" description="Basic residues" evidence="9">
    <location>
        <begin position="117"/>
        <end position="127"/>
    </location>
</feature>
<dbReference type="InterPro" id="IPR013328">
    <property type="entry name" value="6PGD_dom2"/>
</dbReference>
<dbReference type="InterPro" id="IPR051402">
    <property type="entry name" value="KPR-Related"/>
</dbReference>
<dbReference type="GO" id="GO:0015940">
    <property type="term" value="P:pantothenate biosynthetic process"/>
    <property type="evidence" value="ECO:0007669"/>
    <property type="project" value="InterPro"/>
</dbReference>
<feature type="domain" description="Ketopantoate reductase N-terminal" evidence="10">
    <location>
        <begin position="173"/>
        <end position="320"/>
    </location>
</feature>
<comment type="catalytic activity">
    <reaction evidence="8">
        <text>(R)-pantoate + NADP(+) = 2-dehydropantoate + NADPH + H(+)</text>
        <dbReference type="Rhea" id="RHEA:16233"/>
        <dbReference type="ChEBI" id="CHEBI:11561"/>
        <dbReference type="ChEBI" id="CHEBI:15378"/>
        <dbReference type="ChEBI" id="CHEBI:15980"/>
        <dbReference type="ChEBI" id="CHEBI:57783"/>
        <dbReference type="ChEBI" id="CHEBI:58349"/>
        <dbReference type="EC" id="1.1.1.169"/>
    </reaction>
</comment>
<comment type="similarity">
    <text evidence="2">Belongs to the ketopantoate reductase family.</text>
</comment>
<dbReference type="InterPro" id="IPR013332">
    <property type="entry name" value="KPR_N"/>
</dbReference>
<dbReference type="InterPro" id="IPR036291">
    <property type="entry name" value="NAD(P)-bd_dom_sf"/>
</dbReference>
<sequence length="508" mass="55574">MELDRDLVTARGDGACIETGQRLPQPWIAQRPWLDPDDPAGRHCPRASARVAGARSRSGQQRAEEQEHEEQRHPRAPSHRQRPHSHLRRGGFGSRLYPVRGQQDTTRSGPLPGMRPHLGRPHRHVRAGSRASPGCVTPAGGIVCPHRPWRGTPRAGREPETGRREGSTEMARITVIGAGAIGGTVGAFLTQAGYDVLLVDVVPEHVRIMTSEGLRITGIRGDRRYPVRAALPEEVRGPLEIVLLCVKGHFTEAAIEPYVPLLAPDGYIVSLQNGLNEEIIARFVGAERTVGAFVHFGADYLEPGLIRLATERPIVLGELDGTITPRLHELRSMLGHAMPTELTTNIWGYLWGKLVYGAVAFVVSTVDAPVAEVLDDPRARLATRLAGAEVVRVAQARGIRLEQIGAFDPTAFAESPGWEARAEAVLDRLAEEMRDSLKPHMGIWMDLRVKRRKTEVDMQCGVVVAHGERLGVPTPVNAATVRVIHEIEAGRRAMEWSNLDDLVAAAPA</sequence>